<evidence type="ECO:0000313" key="5">
    <source>
        <dbReference type="Proteomes" id="UP000295706"/>
    </source>
</evidence>
<comment type="caution">
    <text evidence="4">The sequence shown here is derived from an EMBL/GenBank/DDBJ whole genome shotgun (WGS) entry which is preliminary data.</text>
</comment>
<evidence type="ECO:0000259" key="1">
    <source>
        <dbReference type="Pfam" id="PF18276"/>
    </source>
</evidence>
<dbReference type="InterPro" id="IPR046839">
    <property type="entry name" value="ABC_toxin_N"/>
</dbReference>
<dbReference type="Proteomes" id="UP000295706">
    <property type="component" value="Unassembled WGS sequence"/>
</dbReference>
<feature type="domain" description="ABC toxin N-terminal" evidence="3">
    <location>
        <begin position="1504"/>
        <end position="1624"/>
    </location>
</feature>
<organism evidence="4 5">
    <name type="scientific">Arundinibacter roseus</name>
    <dbReference type="NCBI Taxonomy" id="2070510"/>
    <lineage>
        <taxon>Bacteria</taxon>
        <taxon>Pseudomonadati</taxon>
        <taxon>Bacteroidota</taxon>
        <taxon>Cytophagia</taxon>
        <taxon>Cytophagales</taxon>
        <taxon>Spirosomataceae</taxon>
        <taxon>Arundinibacter</taxon>
    </lineage>
</organism>
<dbReference type="SUPFAM" id="SSF49464">
    <property type="entry name" value="Carboxypeptidase regulatory domain-like"/>
    <property type="match status" value="1"/>
</dbReference>
<sequence>MPSDNQTIPYHVSGRVTDMSNFPLDQLLVRVFDRDLRSEELIGETVTNRDGWYNLDYFPENFLKDEKQYPDLDVKVFTRNGRQLLYEPTIKEIRFNARRREVIDIKLTRSIPREADEFTRYLGELDALRGDVPMYELDENEKVQDISFLTHETGISGERIEYLVLAYRLEAQFGLPPMVAYGLLRMETLIRRDMKDMLRARFTIGLDSDLQLLLFDLALLDEKRIQADLETAVTANYIPKNALEEYRKAKEILNKYRPEASDFDQKEKPRRVLNLLSGFILTDRISQVTELLNQSSGDMNAFFESLEENDLFTTNEDKNNAEVSLLLGSLLGYNEELTEEIKRVAGVRRPEDLKKLVQLEDSDWKAILGKVSGEGLNETNSLNQRIVDFHASRMVKNLEARFPSETYLRRLILDKNPMPRRKELGAFLMDHPDFDLKETRLDAYFKEHKLLDERDESVKVELKRHQRIFRLTPTYEIAKGLMDQNIHSSQGVVAVGKTRFINEVASKAGLTLAEAENVFAKAERTHTATLLVVADLNDMKVAAGIPALAGDQLALKLGKVGEDFPTLKNLFHLTDTCACEHCRSVYSPAAYLVELLQFLDKRRVKDTQPPITLTNAKDALFERRPDLGDLDLSCDNANVPVPYIDLVCEVLEEYISPDPGFNFNGQVAAGAPTNVLLTALLTSGFPVTDKANIFPPDVHGDFILRDKNLVLKLHNTGVNQWNIKELHQTYGTANELSASPYYVNENAYNVLKNSEYAFGLPFDLSHTEAKAYFDRFGIARAELMASLQSGSQPADIDLAAERLGLTKQQKDLVVTQAVGNQNVYWNTAGVASTEIKVVSTMLDKTGLTYRELNELLELDFMGANLFIKHLDESCDLSQKTIENLTAGVLDRIHRLLRLRKATGWSFQDLDAIIMTPALGNGNLDTACLINMGHLVEIKDKTGLKISELTGFYGDIPHTFTSNEKYVPLYQQVFLNKATNGEINPELLPEKIDGSTNLVTHKTSLSLALQLTEVDFDRLLAGMTNTDLSWANLSYLYASARFCSKRKISIKDYLIYKELTALEPFASPANTLQFIDYLDQAKNSTLSAADVKYMLHHESENLDLRSITDNKISEMLLQIQESYAAAYLANRSAFDDNLSVEELSGNLKTILLRLPGITQEIANDFVKMATGAWTEPPMPAASGFIDEYLDLFLDTTPIIAAQAAISPAEDNTDPQAGATKKAFIQSILDPLSAFLFATDKENALISILAESFRTEQDVVSSVLVYSELGQPGGDYLYDLLTDDSLVDLNDPENFPVVDETTYPKQYDSLRLLHKMLPMIASLGIPATDLTWWLESAGPTPVGMGWLQPDQIPYKNAQTAASYQQWLHLTGMVAVSKKYPALENPADPEQPFTFVGVLDLLLNGVSTADWLDQLAVISGYDRQALEELDAHFGWSNPTLESYKMLQTWDRLEESMEYIRKMNVTVAQALEVTKTELTGADAAMLRAALKTRYSESLWLITLKEIMDKIRPQKRDALVSYILAENADVTTTADLYDFYLIDVEMEACMPSSRIVQAHGVVQLFVQRCLMGLEPNTAADTVADPGWEQWKWMKMYRVWEANRKVFLYPENWIEPELLDDKSYLFSELENELLQNELNEFTTEEAIIRYVERLDDISFLEVMATYYETEAYTMHVFARSKGGDPPQYYYRRFESERYWTPWTMVPLEISSNQLLAFKRNSRLHLAWPVFTEETNEDQIPTTPAVSGSNNTPSSKLNIPEKRLKIQLAISQFANNQWKPKKISQSAITTDFTIYHSELNHEKYNLIYGPFTNTILVFHSSWDNNTEYHTRDGIFKIAGCQGYPELLDTQQKYMRDFLPDISDAYLRPQRYFEQGVFNSPDNLFILHLLSFFGLSERLNKTPGLFRISHPFQLNLFDIIGYVFMLLLSNVFRDGKGKERFVKLPFGTLFPYFFEDSHQAYVAVPGFYGKTKDASGNEMTVRRTFSDIHKLVMDLWALFVKYVQLFQANQDAAATFNALQIDPDFLHIVTELEVYKTLSIGEEWRNFYYPMMCRLRTVLYNQGVDGIMKRDLQMEQNDFNFNANYAPAPTLVTPYPVEDFDFRSDASYSSYNWELFYHTPLMIANRLRNDQKFDEAFRWYHYMFNPTGTLDGVVPNKYWVTKPFFQHTDSDYLAQRIDVLLYKVATPGTPEIAELEFAINQWREKPFRPHTVARFRPVAYQKTVLMNYLQALIDCGDYHFRMDTMESIVQATQYYMLAHKLLGPKPRVVSPVVKPPYQTYNQMEADLDAFGNALVELENLIPDLSTLPQGGAELPPVPETLTSLYFCIPLNEKMLGYWDTIDDRLWKIRNCRNLDGVERSLALFAPPIDPGALVKAAAAGLDIGSVIAGMNAPLPHYRFNVLAQKATELVQEVRSLGGALLQALEKKDAEAMSLLQNSLERKILKQMRSIKLLQIEESEQQIEVLNKTKETTQERHSYYASIEKIIDNEQLNLDKLSEGQDFQLAAQIVQATGAILGLIPDFNIGGHGAGGSPAFTASFGGSNLAEAANAAASVLNILSSQANYQANRASILGGYDRRWEDWKLQERTAALEIRQIDQQVVVAELTKQRNEKDLENHDIQIENNEKSEAFMRDKYTNKDLYQWMIGKISSVYFRAYQLAYDMAKKAEKSYQHELGNNDTFIDFGYWDSLKKGLLASDQLLHDVKRMEVAYLDKNKREYEITKHVSLDMLDPLALTRLRATGSCTFDIPEAVYDMDHPGHYFRRIKSVSISLPCIAGPYTSVSGKLSLVANKFRKNTDMAQGAATPIEEYQEDPGNDSRFAYNIGTIQSIATSSAQNDSGLFEFNFRDERYLPFEGTGAIGTWRFELPEMRQFDYQTIRDAIVHVRYTARDGGSTLRGLASSTLAEKLTGLAQELGKTGLHKAISLRHELPNVWHLFKTNGDALITLEKERLPYFTQPLAASISNVIFLARLEDNAASLTLQLDGDDLVLNRNDSWQMCIGETTEIDLNTQFQLTIDAGDRPKLVELLMVVKYEF</sequence>
<gene>
    <name evidence="4" type="ORF">EZE20_06070</name>
</gene>
<dbReference type="RefSeq" id="WP_132115559.1">
    <property type="nucleotide sequence ID" value="NZ_SMJU01000003.1"/>
</dbReference>
<reference evidence="4 5" key="1">
    <citation type="submission" date="2019-02" db="EMBL/GenBank/DDBJ databases">
        <title>Arundinibacter roseus gen. nov., sp. nov., a new member of the family Cytophagaceae.</title>
        <authorList>
            <person name="Szuroczki S."/>
            <person name="Khayer B."/>
            <person name="Sproer C."/>
            <person name="Toumi M."/>
            <person name="Szabo A."/>
            <person name="Felfoldi T."/>
            <person name="Schumann P."/>
            <person name="Toth E."/>
        </authorList>
    </citation>
    <scope>NUCLEOTIDE SEQUENCE [LARGE SCALE GENOMIC DNA]</scope>
    <source>
        <strain evidence="4 5">DMA-k-7a</strain>
    </source>
</reference>
<dbReference type="EMBL" id="SMJU01000003">
    <property type="protein sequence ID" value="TDB67508.1"/>
    <property type="molecule type" value="Genomic_DNA"/>
</dbReference>
<evidence type="ECO:0000259" key="3">
    <source>
        <dbReference type="Pfam" id="PF20220"/>
    </source>
</evidence>
<proteinExistence type="predicted"/>
<dbReference type="InterPro" id="IPR040840">
    <property type="entry name" value="TcA_TcB_BD"/>
</dbReference>
<feature type="domain" description="Tc toxin complex TcA C-terminal TcB-binding" evidence="1">
    <location>
        <begin position="2590"/>
        <end position="2880"/>
    </location>
</feature>
<dbReference type="Pfam" id="PF20220">
    <property type="entry name" value="ABC_toxin_N"/>
    <property type="match status" value="1"/>
</dbReference>
<evidence type="ECO:0000259" key="2">
    <source>
        <dbReference type="Pfam" id="PF18413"/>
    </source>
</evidence>
<name>A0A4R4KHJ0_9BACT</name>
<dbReference type="OrthoDB" id="9781691at2"/>
<evidence type="ECO:0000313" key="4">
    <source>
        <dbReference type="EMBL" id="TDB67508.1"/>
    </source>
</evidence>
<evidence type="ECO:0008006" key="6">
    <source>
        <dbReference type="Google" id="ProtNLM"/>
    </source>
</evidence>
<keyword evidence="5" id="KW-1185">Reference proteome</keyword>
<dbReference type="Pfam" id="PF18413">
    <property type="entry name" value="Neuraminidase"/>
    <property type="match status" value="1"/>
</dbReference>
<feature type="domain" description="Neuraminidase-like" evidence="2">
    <location>
        <begin position="1654"/>
        <end position="1785"/>
    </location>
</feature>
<dbReference type="InterPro" id="IPR008969">
    <property type="entry name" value="CarboxyPept-like_regulatory"/>
</dbReference>
<dbReference type="Pfam" id="PF18276">
    <property type="entry name" value="TcA_TcB_BD"/>
    <property type="match status" value="1"/>
</dbReference>
<accession>A0A4R4KHJ0</accession>
<protein>
    <recommendedName>
        <fullName evidence="6">Virulence plasmid A protein</fullName>
    </recommendedName>
</protein>
<dbReference type="InterPro" id="IPR041079">
    <property type="entry name" value="Neuraminidase-like"/>
</dbReference>